<dbReference type="EMBL" id="AUWU02000001">
    <property type="protein sequence ID" value="KAH0577357.1"/>
    <property type="molecule type" value="Genomic_DNA"/>
</dbReference>
<evidence type="ECO:0000313" key="4">
    <source>
        <dbReference type="EMBL" id="KAH0577351.1"/>
    </source>
</evidence>
<gene>
    <name evidence="2" type="ORF">SS50377_10159</name>
    <name evidence="3" type="ORF">SS50377_10165</name>
    <name evidence="4" type="ORF">SS50377_20703</name>
    <name evidence="5" type="ORF">SS50377_20709</name>
</gene>
<reference evidence="4" key="2">
    <citation type="submission" date="2020-12" db="EMBL/GenBank/DDBJ databases">
        <title>New Spironucleus salmonicida genome in near-complete chromosomes.</title>
        <authorList>
            <person name="Xu F."/>
            <person name="Kurt Z."/>
            <person name="Jimenez-Gonzalez A."/>
            <person name="Astvaldsson A."/>
            <person name="Andersson J.O."/>
            <person name="Svard S.G."/>
        </authorList>
    </citation>
    <scope>NUCLEOTIDE SEQUENCE</scope>
    <source>
        <strain evidence="4">ATCC 50377</strain>
    </source>
</reference>
<accession>V6M7U4</accession>
<dbReference type="VEuPathDB" id="GiardiaDB:SS50377_20709"/>
<evidence type="ECO:0000313" key="2">
    <source>
        <dbReference type="EMBL" id="EST49549.1"/>
    </source>
</evidence>
<sequence>MAFNGLTLRDQALGLTVIFSTTALLAAFLAYQLLNFWVKRQFDAALAALRLPGYPNPAGGAAATAGLCSNLGVLAALAFLALSSLAVYL</sequence>
<name>V6M7U4_9EUKA</name>
<keyword evidence="1 2" id="KW-0812">Transmembrane</keyword>
<feature type="transmembrane region" description="Helical" evidence="1">
    <location>
        <begin position="58"/>
        <end position="88"/>
    </location>
</feature>
<keyword evidence="6" id="KW-1185">Reference proteome</keyword>
<dbReference type="VEuPathDB" id="GiardiaDB:SS50377_20703"/>
<dbReference type="EMBL" id="KI545949">
    <property type="protein sequence ID" value="EST49549.1"/>
    <property type="molecule type" value="Genomic_DNA"/>
</dbReference>
<evidence type="ECO:0000313" key="6">
    <source>
        <dbReference type="Proteomes" id="UP000018208"/>
    </source>
</evidence>
<protein>
    <submittedName>
        <fullName evidence="2">Transmembrane domain-containing protein</fullName>
    </submittedName>
</protein>
<reference evidence="2 4" key="1">
    <citation type="journal article" date="2014" name="PLoS Genet.">
        <title>The Genome of Spironucleus salmonicida Highlights a Fish Pathogen Adapted to Fluctuating Environments.</title>
        <authorList>
            <person name="Xu F."/>
            <person name="Jerlstrom-Hultqvist J."/>
            <person name="Einarsson E."/>
            <person name="Astvaldsson A."/>
            <person name="Svard S.G."/>
            <person name="Andersson J.O."/>
        </authorList>
    </citation>
    <scope>NUCLEOTIDE SEQUENCE</scope>
    <source>
        <strain evidence="4">ATCC 50377</strain>
    </source>
</reference>
<dbReference type="EMBL" id="AUWU02000001">
    <property type="protein sequence ID" value="KAH0577351.1"/>
    <property type="molecule type" value="Genomic_DNA"/>
</dbReference>
<organism evidence="2">
    <name type="scientific">Spironucleus salmonicida</name>
    <dbReference type="NCBI Taxonomy" id="348837"/>
    <lineage>
        <taxon>Eukaryota</taxon>
        <taxon>Metamonada</taxon>
        <taxon>Diplomonadida</taxon>
        <taxon>Hexamitidae</taxon>
        <taxon>Hexamitinae</taxon>
        <taxon>Spironucleus</taxon>
    </lineage>
</organism>
<dbReference type="Proteomes" id="UP000018208">
    <property type="component" value="Unassembled WGS sequence"/>
</dbReference>
<dbReference type="EMBL" id="KI545949">
    <property type="protein sequence ID" value="EST49554.1"/>
    <property type="molecule type" value="Genomic_DNA"/>
</dbReference>
<dbReference type="AlphaFoldDB" id="V6M7U4"/>
<proteinExistence type="predicted"/>
<evidence type="ECO:0000313" key="3">
    <source>
        <dbReference type="EMBL" id="EST49554.1"/>
    </source>
</evidence>
<feature type="transmembrane region" description="Helical" evidence="1">
    <location>
        <begin position="12"/>
        <end position="38"/>
    </location>
</feature>
<keyword evidence="1" id="KW-0472">Membrane</keyword>
<keyword evidence="1" id="KW-1133">Transmembrane helix</keyword>
<evidence type="ECO:0000256" key="1">
    <source>
        <dbReference type="SAM" id="Phobius"/>
    </source>
</evidence>
<evidence type="ECO:0000313" key="5">
    <source>
        <dbReference type="EMBL" id="KAH0577357.1"/>
    </source>
</evidence>